<comment type="caution">
    <text evidence="2">The sequence shown here is derived from an EMBL/GenBank/DDBJ whole genome shotgun (WGS) entry which is preliminary data.</text>
</comment>
<dbReference type="GO" id="GO:0005737">
    <property type="term" value="C:cytoplasm"/>
    <property type="evidence" value="ECO:0007669"/>
    <property type="project" value="InterPro"/>
</dbReference>
<dbReference type="SUPFAM" id="SSF69500">
    <property type="entry name" value="DTD-like"/>
    <property type="match status" value="1"/>
</dbReference>
<dbReference type="Gene3D" id="3.50.80.10">
    <property type="entry name" value="D-tyrosyl-tRNA(Tyr) deacylase"/>
    <property type="match status" value="1"/>
</dbReference>
<dbReference type="AlphaFoldDB" id="A0A1F8CYS0"/>
<organism evidence="2 3">
    <name type="scientific">Candidatus Woesebacteria bacterium RIFOXYB1_FULL_41_13</name>
    <dbReference type="NCBI Taxonomy" id="1802540"/>
    <lineage>
        <taxon>Bacteria</taxon>
        <taxon>Candidatus Woeseibacteriota</taxon>
    </lineage>
</organism>
<accession>A0A1F8CYS0</accession>
<dbReference type="NCBIfam" id="TIGR00256">
    <property type="entry name" value="D-aminoacyl-tRNA deacylase"/>
    <property type="match status" value="1"/>
</dbReference>
<comment type="similarity">
    <text evidence="1">Belongs to the DTD family.</text>
</comment>
<dbReference type="InterPro" id="IPR003732">
    <property type="entry name" value="Daa-tRNA_deacyls_DTD"/>
</dbReference>
<evidence type="ECO:0000256" key="1">
    <source>
        <dbReference type="ARBA" id="ARBA00009673"/>
    </source>
</evidence>
<evidence type="ECO:0000313" key="3">
    <source>
        <dbReference type="Proteomes" id="UP000178937"/>
    </source>
</evidence>
<evidence type="ECO:0000313" key="2">
    <source>
        <dbReference type="EMBL" id="OGM81256.1"/>
    </source>
</evidence>
<dbReference type="STRING" id="1802540.A2393_03275"/>
<protein>
    <submittedName>
        <fullName evidence="2">D-tyrosyl-tRNA(Tyr) deacylase</fullName>
    </submittedName>
</protein>
<sequence>MKLVIQRVEKARVFRESDKKTVGEIGRGLFVLVGFKKGDSEKDVEDLADKLAKLRVMGDDRQKMNLSVKDTDAQILVVSQFTLYADTNGGNRPSFVEAESPVRAKELYEL</sequence>
<dbReference type="PANTHER" id="PTHR10472">
    <property type="entry name" value="D-TYROSYL-TRNA TYR DEACYLASE"/>
    <property type="match status" value="1"/>
</dbReference>
<name>A0A1F8CYS0_9BACT</name>
<dbReference type="EMBL" id="MGIA01000013">
    <property type="protein sequence ID" value="OGM81256.1"/>
    <property type="molecule type" value="Genomic_DNA"/>
</dbReference>
<feature type="non-terminal residue" evidence="2">
    <location>
        <position position="110"/>
    </location>
</feature>
<dbReference type="Proteomes" id="UP000178937">
    <property type="component" value="Unassembled WGS sequence"/>
</dbReference>
<dbReference type="GO" id="GO:0051500">
    <property type="term" value="F:D-tyrosyl-tRNA(Tyr) deacylase activity"/>
    <property type="evidence" value="ECO:0007669"/>
    <property type="project" value="TreeGrafter"/>
</dbReference>
<gene>
    <name evidence="2" type="ORF">A2393_03275</name>
</gene>
<dbReference type="InterPro" id="IPR023509">
    <property type="entry name" value="DTD-like_sf"/>
</dbReference>
<dbReference type="PANTHER" id="PTHR10472:SF5">
    <property type="entry name" value="D-AMINOACYL-TRNA DEACYLASE 1"/>
    <property type="match status" value="1"/>
</dbReference>
<reference evidence="2 3" key="1">
    <citation type="journal article" date="2016" name="Nat. Commun.">
        <title>Thousands of microbial genomes shed light on interconnected biogeochemical processes in an aquifer system.</title>
        <authorList>
            <person name="Anantharaman K."/>
            <person name="Brown C.T."/>
            <person name="Hug L.A."/>
            <person name="Sharon I."/>
            <person name="Castelle C.J."/>
            <person name="Probst A.J."/>
            <person name="Thomas B.C."/>
            <person name="Singh A."/>
            <person name="Wilkins M.J."/>
            <person name="Karaoz U."/>
            <person name="Brodie E.L."/>
            <person name="Williams K.H."/>
            <person name="Hubbard S.S."/>
            <person name="Banfield J.F."/>
        </authorList>
    </citation>
    <scope>NUCLEOTIDE SEQUENCE [LARGE SCALE GENOMIC DNA]</scope>
</reference>
<proteinExistence type="inferred from homology"/>
<dbReference type="Pfam" id="PF02580">
    <property type="entry name" value="Tyr_Deacylase"/>
    <property type="match status" value="1"/>
</dbReference>